<keyword evidence="5" id="KW-1185">Reference proteome</keyword>
<feature type="region of interest" description="Disordered" evidence="2">
    <location>
        <begin position="1"/>
        <end position="33"/>
    </location>
</feature>
<organism evidence="4 5">
    <name type="scientific">Deinococcus aquaticus</name>
    <dbReference type="NCBI Taxonomy" id="328692"/>
    <lineage>
        <taxon>Bacteria</taxon>
        <taxon>Thermotogati</taxon>
        <taxon>Deinococcota</taxon>
        <taxon>Deinococci</taxon>
        <taxon>Deinococcales</taxon>
        <taxon>Deinococcaceae</taxon>
        <taxon>Deinococcus</taxon>
    </lineage>
</organism>
<protein>
    <recommendedName>
        <fullName evidence="1">Molybdenum cofactor biosynthesis protein B</fullName>
    </recommendedName>
</protein>
<evidence type="ECO:0000256" key="1">
    <source>
        <dbReference type="ARBA" id="ARBA00015262"/>
    </source>
</evidence>
<dbReference type="InterPro" id="IPR012245">
    <property type="entry name" value="MoaB"/>
</dbReference>
<reference evidence="4 5" key="1">
    <citation type="submission" date="2022-12" db="EMBL/GenBank/DDBJ databases">
        <title>Genome Sequence of Deinococcus aquaticus Type Strain PB314.</title>
        <authorList>
            <person name="Albert C."/>
            <person name="Hill J."/>
            <person name="Boren L."/>
            <person name="Scholz-Ng S."/>
            <person name="Fatema N."/>
            <person name="Grosso R."/>
            <person name="Soboslay E."/>
            <person name="Tuohy J."/>
        </authorList>
    </citation>
    <scope>NUCLEOTIDE SEQUENCE [LARGE SCALE GENOMIC DNA]</scope>
    <source>
        <strain evidence="4 5">PB-314</strain>
    </source>
</reference>
<dbReference type="Pfam" id="PF00994">
    <property type="entry name" value="MoCF_biosynth"/>
    <property type="match status" value="1"/>
</dbReference>
<dbReference type="PANTHER" id="PTHR43232:SF2">
    <property type="entry name" value="MOLYBDENUM COFACTOR BIOSYNTHESIS PROTEIN B"/>
    <property type="match status" value="1"/>
</dbReference>
<feature type="region of interest" description="Disordered" evidence="2">
    <location>
        <begin position="191"/>
        <end position="236"/>
    </location>
</feature>
<gene>
    <name evidence="4" type="ORF">M8445_11935</name>
</gene>
<accession>A0ABY7UYQ3</accession>
<feature type="domain" description="MoaB/Mog" evidence="3">
    <location>
        <begin position="38"/>
        <end position="180"/>
    </location>
</feature>
<feature type="compositionally biased region" description="Pro residues" evidence="2">
    <location>
        <begin position="1"/>
        <end position="12"/>
    </location>
</feature>
<proteinExistence type="predicted"/>
<sequence>MTDLPPGTPSTPAPDSASTPLDSAGQHRKHGERSVRVAVLTVSDTRTEETDTSGQYLLSELRAQGHEVVGYRVVKDDAVHIRSSLVAFAREATVVLSTGGTGITGRDVTVPVVESMITKPIPGFGELFRMLSYQQVGGAAMLSRAVAGLVRGSVVFAMPGSLNAVKTAWEGILRDEIGHLAFEVERHGQPGVLSAPPAPLPEAGAALPPAPQPGAGGGVAAGLGRHRKGGQGNDRF</sequence>
<dbReference type="Proteomes" id="UP001217044">
    <property type="component" value="Chromosome"/>
</dbReference>
<dbReference type="EMBL" id="CP115165">
    <property type="protein sequence ID" value="WDA58051.1"/>
    <property type="molecule type" value="Genomic_DNA"/>
</dbReference>
<dbReference type="RefSeq" id="WP_273987971.1">
    <property type="nucleotide sequence ID" value="NZ_BAABQT010000003.1"/>
</dbReference>
<dbReference type="Gene3D" id="3.40.980.10">
    <property type="entry name" value="MoaB/Mog-like domain"/>
    <property type="match status" value="1"/>
</dbReference>
<evidence type="ECO:0000313" key="4">
    <source>
        <dbReference type="EMBL" id="WDA58051.1"/>
    </source>
</evidence>
<dbReference type="NCBIfam" id="TIGR00177">
    <property type="entry name" value="molyb_syn"/>
    <property type="match status" value="1"/>
</dbReference>
<evidence type="ECO:0000259" key="3">
    <source>
        <dbReference type="SMART" id="SM00852"/>
    </source>
</evidence>
<name>A0ABY7UYQ3_9DEIO</name>
<dbReference type="PANTHER" id="PTHR43232">
    <property type="entry name" value="MOLYBDENUM COFACTOR BIOSYNTHESIS PROTEIN B"/>
    <property type="match status" value="1"/>
</dbReference>
<dbReference type="CDD" id="cd00886">
    <property type="entry name" value="MogA_MoaB"/>
    <property type="match status" value="1"/>
</dbReference>
<dbReference type="SUPFAM" id="SSF53218">
    <property type="entry name" value="Molybdenum cofactor biosynthesis proteins"/>
    <property type="match status" value="1"/>
</dbReference>
<evidence type="ECO:0000256" key="2">
    <source>
        <dbReference type="SAM" id="MobiDB-lite"/>
    </source>
</evidence>
<dbReference type="SMART" id="SM00852">
    <property type="entry name" value="MoCF_biosynth"/>
    <property type="match status" value="1"/>
</dbReference>
<dbReference type="InterPro" id="IPR036425">
    <property type="entry name" value="MoaB/Mog-like_dom_sf"/>
</dbReference>
<evidence type="ECO:0000313" key="5">
    <source>
        <dbReference type="Proteomes" id="UP001217044"/>
    </source>
</evidence>
<dbReference type="InterPro" id="IPR001453">
    <property type="entry name" value="MoaB/Mog_dom"/>
</dbReference>